<gene>
    <name evidence="1" type="ORF">BW737_002785</name>
</gene>
<accession>A0ABX4MD50</accession>
<dbReference type="EMBL" id="MTPX02000019">
    <property type="protein sequence ID" value="PHP53428.1"/>
    <property type="molecule type" value="Genomic_DNA"/>
</dbReference>
<dbReference type="Proteomes" id="UP000194577">
    <property type="component" value="Unassembled WGS sequence"/>
</dbReference>
<sequence>MCIPCSRHSPIFKVTGRFVDAEATGGSADWCRAHRWLAQQQEKDQRRQPVDNYEADRELSTGWVFGIVGSACPVDAHSMGYANRRDQILRVLAAAGGAARARYLATDRTQRRAIARMVEEGVVQEHPGRVIALPGTRREVIVARQVGGSSAALMPWLRAGSPHRMIPAPTCTCLCPPPQKSPLYALPAITSPACMWTHSARPMPMRRPC</sequence>
<protein>
    <submittedName>
        <fullName evidence="1">Uncharacterized protein</fullName>
    </submittedName>
</protein>
<comment type="caution">
    <text evidence="1">The sequence shown here is derived from an EMBL/GenBank/DDBJ whole genome shotgun (WGS) entry which is preliminary data.</text>
</comment>
<evidence type="ECO:0000313" key="1">
    <source>
        <dbReference type="EMBL" id="PHP53428.1"/>
    </source>
</evidence>
<reference evidence="1 2" key="1">
    <citation type="submission" date="2017-10" db="EMBL/GenBank/DDBJ databases">
        <title>Draft genome sequence of cellulolytic Actinomyces sp CtC72 isolated from cattle rumen fluid.</title>
        <authorList>
            <person name="Joshi A.J."/>
            <person name="Vasudevan G."/>
            <person name="Lanjekar V.B."/>
            <person name="Hivarkar S."/>
            <person name="Engineer A."/>
            <person name="Pore S.D."/>
            <person name="Dhakephalkar P.K."/>
            <person name="Dagar S."/>
        </authorList>
    </citation>
    <scope>NUCLEOTIDE SEQUENCE [LARGE SCALE GENOMIC DNA]</scope>
    <source>
        <strain evidence="2">CtC72</strain>
    </source>
</reference>
<evidence type="ECO:0000313" key="2">
    <source>
        <dbReference type="Proteomes" id="UP000194577"/>
    </source>
</evidence>
<name>A0ABX4MD50_9ACTO</name>
<keyword evidence="2" id="KW-1185">Reference proteome</keyword>
<organism evidence="1 2">
    <name type="scientific">Actinomyces ruminis</name>
    <dbReference type="NCBI Taxonomy" id="1937003"/>
    <lineage>
        <taxon>Bacteria</taxon>
        <taxon>Bacillati</taxon>
        <taxon>Actinomycetota</taxon>
        <taxon>Actinomycetes</taxon>
        <taxon>Actinomycetales</taxon>
        <taxon>Actinomycetaceae</taxon>
        <taxon>Actinomyces</taxon>
    </lineage>
</organism>
<proteinExistence type="predicted"/>